<reference evidence="2 3" key="1">
    <citation type="submission" date="2019-07" db="EMBL/GenBank/DDBJ databases">
        <title>Lentzea xizangensis sp. nov., isolated from Qinghai-Tibetan Plateau Soils.</title>
        <authorList>
            <person name="Huang J."/>
        </authorList>
    </citation>
    <scope>NUCLEOTIDE SEQUENCE [LARGE SCALE GENOMIC DNA]</scope>
    <source>
        <strain evidence="2 3">FXJ1.1311</strain>
    </source>
</reference>
<name>A0A563ESW9_9PSEU</name>
<dbReference type="Pfam" id="PF18299">
    <property type="entry name" value="R2K_2"/>
    <property type="match status" value="1"/>
</dbReference>
<dbReference type="OrthoDB" id="654524at2"/>
<proteinExistence type="predicted"/>
<dbReference type="Proteomes" id="UP000316639">
    <property type="component" value="Unassembled WGS sequence"/>
</dbReference>
<dbReference type="EMBL" id="VOBR01000011">
    <property type="protein sequence ID" value="TWP50807.1"/>
    <property type="molecule type" value="Genomic_DNA"/>
</dbReference>
<sequence>MLLVPRSAQATTRLAQVAAWRGIEVVAEASGGLVHYCGGPLHADRIAARLGIGLLEPADSWLPSLPSSLTRREVRAMTMGDARSLRGPVFVKPPSSKSFTARVYDGDLPLEVPDDTAVLVSEVVEFAAEHRLFLLDGAVHTGSRYATWGRLDPGPLDPRVREFAEALPGLPSAVVVDVGVTGPPDDPRAWLAVVEANMAWFSQPYASDLDRVLDVVLRSAGPLGEVAEHDRRFLRPLIP</sequence>
<keyword evidence="3" id="KW-1185">Reference proteome</keyword>
<evidence type="ECO:0000313" key="2">
    <source>
        <dbReference type="EMBL" id="TWP50807.1"/>
    </source>
</evidence>
<comment type="caution">
    <text evidence="2">The sequence shown here is derived from an EMBL/GenBank/DDBJ whole genome shotgun (WGS) entry which is preliminary data.</text>
</comment>
<organism evidence="2 3">
    <name type="scientific">Lentzea tibetensis</name>
    <dbReference type="NCBI Taxonomy" id="2591470"/>
    <lineage>
        <taxon>Bacteria</taxon>
        <taxon>Bacillati</taxon>
        <taxon>Actinomycetota</taxon>
        <taxon>Actinomycetes</taxon>
        <taxon>Pseudonocardiales</taxon>
        <taxon>Pseudonocardiaceae</taxon>
        <taxon>Lentzea</taxon>
    </lineage>
</organism>
<dbReference type="AlphaFoldDB" id="A0A563ESW9"/>
<feature type="domain" description="ATP-grasp" evidence="1">
    <location>
        <begin position="70"/>
        <end position="215"/>
    </location>
</feature>
<protein>
    <submittedName>
        <fullName evidence="2">DUF4343 domain-containing protein</fullName>
    </submittedName>
</protein>
<evidence type="ECO:0000313" key="3">
    <source>
        <dbReference type="Proteomes" id="UP000316639"/>
    </source>
</evidence>
<gene>
    <name evidence="2" type="ORF">FKR81_18735</name>
</gene>
<dbReference type="InterPro" id="IPR041261">
    <property type="entry name" value="R2K_2"/>
</dbReference>
<evidence type="ECO:0000259" key="1">
    <source>
        <dbReference type="Pfam" id="PF18299"/>
    </source>
</evidence>
<accession>A0A563ESW9</accession>